<evidence type="ECO:0000313" key="2">
    <source>
        <dbReference type="EMBL" id="QQG36921.1"/>
    </source>
</evidence>
<organism evidence="2 3">
    <name type="scientific">Micavibrio aeruginosavorus</name>
    <dbReference type="NCBI Taxonomy" id="349221"/>
    <lineage>
        <taxon>Bacteria</taxon>
        <taxon>Pseudomonadati</taxon>
        <taxon>Bdellovibrionota</taxon>
        <taxon>Bdellovibrionia</taxon>
        <taxon>Bdellovibrionales</taxon>
        <taxon>Pseudobdellovibrionaceae</taxon>
        <taxon>Micavibrio</taxon>
    </lineage>
</organism>
<dbReference type="Proteomes" id="UP000595362">
    <property type="component" value="Chromosome"/>
</dbReference>
<feature type="transmembrane region" description="Helical" evidence="1">
    <location>
        <begin position="27"/>
        <end position="46"/>
    </location>
</feature>
<proteinExistence type="predicted"/>
<keyword evidence="1" id="KW-0812">Transmembrane</keyword>
<name>A0A7T5UIE8_9BACT</name>
<accession>A0A7T5UIE8</accession>
<evidence type="ECO:0008006" key="4">
    <source>
        <dbReference type="Google" id="ProtNLM"/>
    </source>
</evidence>
<dbReference type="AlphaFoldDB" id="A0A7T5UIE8"/>
<feature type="transmembrane region" description="Helical" evidence="1">
    <location>
        <begin position="58"/>
        <end position="78"/>
    </location>
</feature>
<reference evidence="2 3" key="1">
    <citation type="submission" date="2020-07" db="EMBL/GenBank/DDBJ databases">
        <title>Huge and variable diversity of episymbiotic CPR bacteria and DPANN archaea in groundwater ecosystems.</title>
        <authorList>
            <person name="He C.Y."/>
            <person name="Keren R."/>
            <person name="Whittaker M."/>
            <person name="Farag I.F."/>
            <person name="Doudna J."/>
            <person name="Cate J.H.D."/>
            <person name="Banfield J.F."/>
        </authorList>
    </citation>
    <scope>NUCLEOTIDE SEQUENCE [LARGE SCALE GENOMIC DNA]</scope>
    <source>
        <strain evidence="2">NC_groundwater_70_Ag_B-0.1um_54_66</strain>
    </source>
</reference>
<gene>
    <name evidence="2" type="ORF">HYS17_03880</name>
</gene>
<sequence length="111" mass="12519">MIFAFKLFISATLIAFASWLSGKKPELAGFIMALPLATLLVLPFSYMEYQDAAKTARFAQSIFTAVPLSLLFFVPFLLAQKLMWNFWALYGAGLILLVAGYFAHKILFQHF</sequence>
<keyword evidence="1" id="KW-0472">Membrane</keyword>
<dbReference type="EMBL" id="CP066681">
    <property type="protein sequence ID" value="QQG36921.1"/>
    <property type="molecule type" value="Genomic_DNA"/>
</dbReference>
<protein>
    <recommendedName>
        <fullName evidence="4">DUF3147 domain-containing protein</fullName>
    </recommendedName>
</protein>
<evidence type="ECO:0000256" key="1">
    <source>
        <dbReference type="SAM" id="Phobius"/>
    </source>
</evidence>
<evidence type="ECO:0000313" key="3">
    <source>
        <dbReference type="Proteomes" id="UP000595362"/>
    </source>
</evidence>
<feature type="transmembrane region" description="Helical" evidence="1">
    <location>
        <begin position="84"/>
        <end position="103"/>
    </location>
</feature>
<keyword evidence="1" id="KW-1133">Transmembrane helix</keyword>